<dbReference type="Proteomes" id="UP000828251">
    <property type="component" value="Unassembled WGS sequence"/>
</dbReference>
<dbReference type="AlphaFoldDB" id="A0A9D3U5H3"/>
<proteinExistence type="predicted"/>
<evidence type="ECO:0000313" key="3">
    <source>
        <dbReference type="Proteomes" id="UP000828251"/>
    </source>
</evidence>
<keyword evidence="3" id="KW-1185">Reference proteome</keyword>
<feature type="chain" id="PRO_5039424537" evidence="1">
    <location>
        <begin position="30"/>
        <end position="97"/>
    </location>
</feature>
<evidence type="ECO:0000313" key="2">
    <source>
        <dbReference type="EMBL" id="KAH1030241.1"/>
    </source>
</evidence>
<comment type="caution">
    <text evidence="2">The sequence shown here is derived from an EMBL/GenBank/DDBJ whole genome shotgun (WGS) entry which is preliminary data.</text>
</comment>
<dbReference type="EMBL" id="JAIQCV010000059">
    <property type="protein sequence ID" value="KAH1030241.1"/>
    <property type="molecule type" value="Genomic_DNA"/>
</dbReference>
<reference evidence="2 3" key="1">
    <citation type="journal article" date="2021" name="Plant Biotechnol. J.">
        <title>Multi-omics assisted identification of the key and species-specific regulatory components of drought-tolerant mechanisms in Gossypium stocksii.</title>
        <authorList>
            <person name="Yu D."/>
            <person name="Ke L."/>
            <person name="Zhang D."/>
            <person name="Wu Y."/>
            <person name="Sun Y."/>
            <person name="Mei J."/>
            <person name="Sun J."/>
            <person name="Sun Y."/>
        </authorList>
    </citation>
    <scope>NUCLEOTIDE SEQUENCE [LARGE SCALE GENOMIC DNA]</scope>
    <source>
        <strain evidence="3">cv. E1</strain>
        <tissue evidence="2">Leaf</tissue>
    </source>
</reference>
<name>A0A9D3U5H3_9ROSI</name>
<gene>
    <name evidence="2" type="ORF">J1N35_046122</name>
</gene>
<evidence type="ECO:0000256" key="1">
    <source>
        <dbReference type="SAM" id="SignalP"/>
    </source>
</evidence>
<accession>A0A9D3U5H3</accession>
<feature type="signal peptide" evidence="1">
    <location>
        <begin position="1"/>
        <end position="29"/>
    </location>
</feature>
<organism evidence="2 3">
    <name type="scientific">Gossypium stocksii</name>
    <dbReference type="NCBI Taxonomy" id="47602"/>
    <lineage>
        <taxon>Eukaryota</taxon>
        <taxon>Viridiplantae</taxon>
        <taxon>Streptophyta</taxon>
        <taxon>Embryophyta</taxon>
        <taxon>Tracheophyta</taxon>
        <taxon>Spermatophyta</taxon>
        <taxon>Magnoliopsida</taxon>
        <taxon>eudicotyledons</taxon>
        <taxon>Gunneridae</taxon>
        <taxon>Pentapetalae</taxon>
        <taxon>rosids</taxon>
        <taxon>malvids</taxon>
        <taxon>Malvales</taxon>
        <taxon>Malvaceae</taxon>
        <taxon>Malvoideae</taxon>
        <taxon>Gossypium</taxon>
    </lineage>
</organism>
<protein>
    <submittedName>
        <fullName evidence="2">Uncharacterized protein</fullName>
    </submittedName>
</protein>
<sequence length="97" mass="10697">MTMMKTPMSLRMTILLTIEGIFFCPLEEARDIDVSTTFANLGSGNSETGTEALAVTKESGSRSIGDQVKEIREMLQVGCLECKKRRILVLRGQSLVL</sequence>
<keyword evidence="1" id="KW-0732">Signal</keyword>